<keyword evidence="1" id="KW-0963">Cytoplasm</keyword>
<dbReference type="GO" id="GO:0006189">
    <property type="term" value="P:'de novo' IMP biosynthetic process"/>
    <property type="evidence" value="ECO:0007669"/>
    <property type="project" value="InterPro"/>
</dbReference>
<dbReference type="PROSITE" id="PS51273">
    <property type="entry name" value="GATASE_TYPE_1"/>
    <property type="match status" value="1"/>
</dbReference>
<dbReference type="GO" id="GO:0016787">
    <property type="term" value="F:hydrolase activity"/>
    <property type="evidence" value="ECO:0007669"/>
    <property type="project" value="UniProtKB-KW"/>
</dbReference>
<keyword evidence="4" id="KW-0658">Purine biosynthesis</keyword>
<reference evidence="8" key="1">
    <citation type="journal article" date="2014" name="Front. Microbiol.">
        <title>High frequency of phylogenetically diverse reductive dehalogenase-homologous genes in deep subseafloor sedimentary metagenomes.</title>
        <authorList>
            <person name="Kawai M."/>
            <person name="Futagami T."/>
            <person name="Toyoda A."/>
            <person name="Takaki Y."/>
            <person name="Nishi S."/>
            <person name="Hori S."/>
            <person name="Arai W."/>
            <person name="Tsubouchi T."/>
            <person name="Morono Y."/>
            <person name="Uchiyama I."/>
            <person name="Ito T."/>
            <person name="Fujiyama A."/>
            <person name="Inagaki F."/>
            <person name="Takami H."/>
        </authorList>
    </citation>
    <scope>NUCLEOTIDE SEQUENCE</scope>
    <source>
        <strain evidence="8">Expedition CK06-06</strain>
    </source>
</reference>
<dbReference type="PIRSF" id="PIRSF001586">
    <property type="entry name" value="FGAM_synth_I"/>
    <property type="match status" value="1"/>
</dbReference>
<evidence type="ECO:0000256" key="6">
    <source>
        <dbReference type="ARBA" id="ARBA00022840"/>
    </source>
</evidence>
<evidence type="ECO:0000256" key="2">
    <source>
        <dbReference type="ARBA" id="ARBA00022598"/>
    </source>
</evidence>
<dbReference type="PANTHER" id="PTHR10099:SF1">
    <property type="entry name" value="PHOSPHORIBOSYLFORMYLGLYCINAMIDINE SYNTHASE"/>
    <property type="match status" value="1"/>
</dbReference>
<dbReference type="GO" id="GO:0005737">
    <property type="term" value="C:cytoplasm"/>
    <property type="evidence" value="ECO:0007669"/>
    <property type="project" value="TreeGrafter"/>
</dbReference>
<protein>
    <submittedName>
        <fullName evidence="8">Uncharacterized protein</fullName>
    </submittedName>
</protein>
<evidence type="ECO:0000256" key="5">
    <source>
        <dbReference type="ARBA" id="ARBA00022801"/>
    </source>
</evidence>
<dbReference type="SMART" id="SM01211">
    <property type="entry name" value="GATase_5"/>
    <property type="match status" value="1"/>
</dbReference>
<organism evidence="8">
    <name type="scientific">marine sediment metagenome</name>
    <dbReference type="NCBI Taxonomy" id="412755"/>
    <lineage>
        <taxon>unclassified sequences</taxon>
        <taxon>metagenomes</taxon>
        <taxon>ecological metagenomes</taxon>
    </lineage>
</organism>
<dbReference type="AlphaFoldDB" id="X0UN01"/>
<sequence>MAKVKAIVLRAAGINCDMETEYALELAGAEAERIHINRLIEDKSLLDGFQIIAFPGGFSYGDDVAAGKILANQVIHHLSEVLGKFIDDGKLVLGICNGLQVLVKTGILPGNGTSNGHEDVTITYNDSGKFEDRWVYLEPVTEKCVFVEKGRRIYLPIAHGEGKVVTKDAETLEKLESEGNVAFRYVDEDGQEGDFPVNPNGSMNSIAGLTDSTGRVLGLMPHPERFVRATQHPHWSREKVD</sequence>
<dbReference type="Pfam" id="PF13507">
    <property type="entry name" value="GATase_5"/>
    <property type="match status" value="1"/>
</dbReference>
<dbReference type="CDD" id="cd01740">
    <property type="entry name" value="GATase1_FGAR_AT"/>
    <property type="match status" value="1"/>
</dbReference>
<evidence type="ECO:0000256" key="7">
    <source>
        <dbReference type="ARBA" id="ARBA00022962"/>
    </source>
</evidence>
<gene>
    <name evidence="8" type="ORF">S01H1_38700</name>
</gene>
<proteinExistence type="predicted"/>
<dbReference type="GO" id="GO:0004642">
    <property type="term" value="F:phosphoribosylformylglycinamidine synthase activity"/>
    <property type="evidence" value="ECO:0007669"/>
    <property type="project" value="InterPro"/>
</dbReference>
<keyword evidence="6" id="KW-0067">ATP-binding</keyword>
<dbReference type="GO" id="GO:0005524">
    <property type="term" value="F:ATP binding"/>
    <property type="evidence" value="ECO:0007669"/>
    <property type="project" value="UniProtKB-KW"/>
</dbReference>
<dbReference type="SUPFAM" id="SSF52317">
    <property type="entry name" value="Class I glutamine amidotransferase-like"/>
    <property type="match status" value="1"/>
</dbReference>
<keyword evidence="5" id="KW-0378">Hydrolase</keyword>
<evidence type="ECO:0000256" key="3">
    <source>
        <dbReference type="ARBA" id="ARBA00022741"/>
    </source>
</evidence>
<dbReference type="PANTHER" id="PTHR10099">
    <property type="entry name" value="PHOSPHORIBOSYLFORMYLGLYCINAMIDINE SYNTHASE"/>
    <property type="match status" value="1"/>
</dbReference>
<accession>X0UN01</accession>
<evidence type="ECO:0000313" key="8">
    <source>
        <dbReference type="EMBL" id="GAG07139.1"/>
    </source>
</evidence>
<dbReference type="InterPro" id="IPR029062">
    <property type="entry name" value="Class_I_gatase-like"/>
</dbReference>
<feature type="non-terminal residue" evidence="8">
    <location>
        <position position="241"/>
    </location>
</feature>
<keyword evidence="2" id="KW-0436">Ligase</keyword>
<comment type="caution">
    <text evidence="8">The sequence shown here is derived from an EMBL/GenBank/DDBJ whole genome shotgun (WGS) entry which is preliminary data.</text>
</comment>
<dbReference type="Gene3D" id="3.40.50.880">
    <property type="match status" value="1"/>
</dbReference>
<evidence type="ECO:0000256" key="4">
    <source>
        <dbReference type="ARBA" id="ARBA00022755"/>
    </source>
</evidence>
<name>X0UN01_9ZZZZ</name>
<evidence type="ECO:0000256" key="1">
    <source>
        <dbReference type="ARBA" id="ARBA00022490"/>
    </source>
</evidence>
<keyword evidence="3" id="KW-0547">Nucleotide-binding</keyword>
<dbReference type="InterPro" id="IPR010075">
    <property type="entry name" value="PRibForGlyAmidine_synth_PurQ"/>
</dbReference>
<dbReference type="EMBL" id="BARS01024377">
    <property type="protein sequence ID" value="GAG07139.1"/>
    <property type="molecule type" value="Genomic_DNA"/>
</dbReference>
<keyword evidence="7" id="KW-0315">Glutamine amidotransferase</keyword>
<dbReference type="NCBIfam" id="TIGR01737">
    <property type="entry name" value="FGAM_synth_I"/>
    <property type="match status" value="1"/>
</dbReference>